<evidence type="ECO:0000313" key="2">
    <source>
        <dbReference type="EMBL" id="KAG8460995.1"/>
    </source>
</evidence>
<gene>
    <name evidence="2" type="ORF">KFE25_010746</name>
</gene>
<feature type="region of interest" description="Disordered" evidence="1">
    <location>
        <begin position="1"/>
        <end position="89"/>
    </location>
</feature>
<accession>A0A8J5XDZ4</accession>
<evidence type="ECO:0000313" key="3">
    <source>
        <dbReference type="Proteomes" id="UP000751190"/>
    </source>
</evidence>
<feature type="compositionally biased region" description="Pro residues" evidence="1">
    <location>
        <begin position="36"/>
        <end position="46"/>
    </location>
</feature>
<dbReference type="Proteomes" id="UP000751190">
    <property type="component" value="Unassembled WGS sequence"/>
</dbReference>
<dbReference type="AlphaFoldDB" id="A0A8J5XDZ4"/>
<proteinExistence type="predicted"/>
<protein>
    <submittedName>
        <fullName evidence="2">Uncharacterized protein</fullName>
    </submittedName>
</protein>
<sequence>MDGLFNVVRTPQTDDFAFPAREPSTSSHSSTSSCMSPPPEWAPYSPPASYRPEPPPKVTARDLYIFSSRRSAMPSDAMPPRAARLQDAL</sequence>
<reference evidence="2" key="1">
    <citation type="submission" date="2021-05" db="EMBL/GenBank/DDBJ databases">
        <title>The genome of the haptophyte Pavlova lutheri (Diacronema luteri, Pavlovales) - a model for lipid biosynthesis in eukaryotic algae.</title>
        <authorList>
            <person name="Hulatt C.J."/>
            <person name="Posewitz M.C."/>
        </authorList>
    </citation>
    <scope>NUCLEOTIDE SEQUENCE</scope>
    <source>
        <strain evidence="2">NIVA-4/92</strain>
    </source>
</reference>
<name>A0A8J5XDZ4_DIALT</name>
<feature type="compositionally biased region" description="Low complexity" evidence="1">
    <location>
        <begin position="23"/>
        <end position="35"/>
    </location>
</feature>
<evidence type="ECO:0000256" key="1">
    <source>
        <dbReference type="SAM" id="MobiDB-lite"/>
    </source>
</evidence>
<organism evidence="2 3">
    <name type="scientific">Diacronema lutheri</name>
    <name type="common">Unicellular marine alga</name>
    <name type="synonym">Monochrysis lutheri</name>
    <dbReference type="NCBI Taxonomy" id="2081491"/>
    <lineage>
        <taxon>Eukaryota</taxon>
        <taxon>Haptista</taxon>
        <taxon>Haptophyta</taxon>
        <taxon>Pavlovophyceae</taxon>
        <taxon>Pavlovales</taxon>
        <taxon>Pavlovaceae</taxon>
        <taxon>Diacronema</taxon>
    </lineage>
</organism>
<comment type="caution">
    <text evidence="2">The sequence shown here is derived from an EMBL/GenBank/DDBJ whole genome shotgun (WGS) entry which is preliminary data.</text>
</comment>
<dbReference type="EMBL" id="JAGTXO010000029">
    <property type="protein sequence ID" value="KAG8460995.1"/>
    <property type="molecule type" value="Genomic_DNA"/>
</dbReference>
<keyword evidence="3" id="KW-1185">Reference proteome</keyword>